<feature type="binding site" evidence="1">
    <location>
        <position position="98"/>
    </location>
    <ligand>
        <name>ATP</name>
        <dbReference type="ChEBI" id="CHEBI:30616"/>
    </ligand>
</feature>
<accession>A0A433CY38</accession>
<organism evidence="2 3">
    <name type="scientific">Jimgerdemannia flammicorona</name>
    <dbReference type="NCBI Taxonomy" id="994334"/>
    <lineage>
        <taxon>Eukaryota</taxon>
        <taxon>Fungi</taxon>
        <taxon>Fungi incertae sedis</taxon>
        <taxon>Mucoromycota</taxon>
        <taxon>Mucoromycotina</taxon>
        <taxon>Endogonomycetes</taxon>
        <taxon>Endogonales</taxon>
        <taxon>Endogonaceae</taxon>
        <taxon>Jimgerdemannia</taxon>
    </lineage>
</organism>
<dbReference type="EMBL" id="RBNI01010832">
    <property type="protein sequence ID" value="RUP43504.1"/>
    <property type="molecule type" value="Genomic_DNA"/>
</dbReference>
<dbReference type="Gene3D" id="1.10.510.10">
    <property type="entry name" value="Transferase(Phosphotransferase) domain 1"/>
    <property type="match status" value="1"/>
</dbReference>
<name>A0A433CY38_9FUNG</name>
<keyword evidence="1" id="KW-0067">ATP-binding</keyword>
<dbReference type="PROSITE" id="PS00107">
    <property type="entry name" value="PROTEIN_KINASE_ATP"/>
    <property type="match status" value="1"/>
</dbReference>
<proteinExistence type="predicted"/>
<dbReference type="AlphaFoldDB" id="A0A433CY38"/>
<keyword evidence="1" id="KW-0547">Nucleotide-binding</keyword>
<dbReference type="InterPro" id="IPR017441">
    <property type="entry name" value="Protein_kinase_ATP_BS"/>
</dbReference>
<comment type="caution">
    <text evidence="2">The sequence shown here is derived from an EMBL/GenBank/DDBJ whole genome shotgun (WGS) entry which is preliminary data.</text>
</comment>
<dbReference type="Proteomes" id="UP000268093">
    <property type="component" value="Unassembled WGS sequence"/>
</dbReference>
<sequence length="133" mass="15336">MEGNKINGVAPLQFIPFNQLTVGVKDHLIGYRSMFPGHDEELYQCLTDLKIPEMVDYLRWIPYERFKDVEVVGKGGFAIVYRAKVEFANRPPQLFALKEMKLAMLREVRISSEFARITVFREACPGNLKLVNI</sequence>
<gene>
    <name evidence="2" type="ORF">BC936DRAFT_137072</name>
</gene>
<evidence type="ECO:0000313" key="3">
    <source>
        <dbReference type="Proteomes" id="UP000268093"/>
    </source>
</evidence>
<dbReference type="InterPro" id="IPR011009">
    <property type="entry name" value="Kinase-like_dom_sf"/>
</dbReference>
<evidence type="ECO:0000256" key="1">
    <source>
        <dbReference type="PROSITE-ProRule" id="PRU10141"/>
    </source>
</evidence>
<reference evidence="2 3" key="1">
    <citation type="journal article" date="2018" name="New Phytol.">
        <title>Phylogenomics of Endogonaceae and evolution of mycorrhizas within Mucoromycota.</title>
        <authorList>
            <person name="Chang Y."/>
            <person name="Desiro A."/>
            <person name="Na H."/>
            <person name="Sandor L."/>
            <person name="Lipzen A."/>
            <person name="Clum A."/>
            <person name="Barry K."/>
            <person name="Grigoriev I.V."/>
            <person name="Martin F.M."/>
            <person name="Stajich J.E."/>
            <person name="Smith M.E."/>
            <person name="Bonito G."/>
            <person name="Spatafora J.W."/>
        </authorList>
    </citation>
    <scope>NUCLEOTIDE SEQUENCE [LARGE SCALE GENOMIC DNA]</scope>
    <source>
        <strain evidence="2 3">GMNB39</strain>
    </source>
</reference>
<dbReference type="GO" id="GO:0005524">
    <property type="term" value="F:ATP binding"/>
    <property type="evidence" value="ECO:0007669"/>
    <property type="project" value="UniProtKB-UniRule"/>
</dbReference>
<keyword evidence="3" id="KW-1185">Reference proteome</keyword>
<protein>
    <recommendedName>
        <fullName evidence="4">Protein kinase domain-containing protein</fullName>
    </recommendedName>
</protein>
<dbReference type="OrthoDB" id="2449293at2759"/>
<evidence type="ECO:0000313" key="2">
    <source>
        <dbReference type="EMBL" id="RUP43504.1"/>
    </source>
</evidence>
<dbReference type="SUPFAM" id="SSF56112">
    <property type="entry name" value="Protein kinase-like (PK-like)"/>
    <property type="match status" value="1"/>
</dbReference>
<evidence type="ECO:0008006" key="4">
    <source>
        <dbReference type="Google" id="ProtNLM"/>
    </source>
</evidence>